<sequence>MPLFARRARPEPAPLRLVVPRLDGTGWPDRAVVGRPTFDAAAYHEMGTRRAYEPEAHAVADTLVPAALERIRTGAGPDDEPYLVKVFVVAARVGTGIGLVDREQAAPGSDVLDRAVAGALWQARRELPAMREDWARTAGWFLLAGHRLGRQGPGALPVLLDGLPAA</sequence>
<proteinExistence type="predicted"/>
<protein>
    <submittedName>
        <fullName evidence="1">Uncharacterized protein</fullName>
    </submittedName>
</protein>
<dbReference type="EMBL" id="CADCUB010000019">
    <property type="protein sequence ID" value="CAA9308809.1"/>
    <property type="molecule type" value="Genomic_DNA"/>
</dbReference>
<gene>
    <name evidence="1" type="ORF">AVDCRST_MAG07-322</name>
</gene>
<reference evidence="1" key="1">
    <citation type="submission" date="2020-02" db="EMBL/GenBank/DDBJ databases">
        <authorList>
            <person name="Meier V. D."/>
        </authorList>
    </citation>
    <scope>NUCLEOTIDE SEQUENCE</scope>
    <source>
        <strain evidence="1">AVDCRST_MAG07</strain>
    </source>
</reference>
<dbReference type="AlphaFoldDB" id="A0A6J4KLB6"/>
<evidence type="ECO:0000313" key="1">
    <source>
        <dbReference type="EMBL" id="CAA9308809.1"/>
    </source>
</evidence>
<organism evidence="1">
    <name type="scientific">uncultured Frankineae bacterium</name>
    <dbReference type="NCBI Taxonomy" id="437475"/>
    <lineage>
        <taxon>Bacteria</taxon>
        <taxon>Bacillati</taxon>
        <taxon>Actinomycetota</taxon>
        <taxon>Actinomycetes</taxon>
        <taxon>Frankiales</taxon>
        <taxon>environmental samples</taxon>
    </lineage>
</organism>
<name>A0A6J4KLB6_9ACTN</name>
<accession>A0A6J4KLB6</accession>